<name>A0ABP7SHW2_9BURK</name>
<keyword evidence="4" id="KW-1133">Transmembrane helix</keyword>
<dbReference type="PANTHER" id="PTHR46663:SF4">
    <property type="entry name" value="DIGUANYLATE CYCLASE DGCT-RELATED"/>
    <property type="match status" value="1"/>
</dbReference>
<keyword evidence="3" id="KW-0812">Transmembrane</keyword>
<comment type="subcellular location">
    <subcellularLocation>
        <location evidence="1">Cell membrane</location>
        <topology evidence="1">Multi-pass membrane protein</topology>
    </subcellularLocation>
</comment>
<keyword evidence="2" id="KW-1003">Cell membrane</keyword>
<dbReference type="InterPro" id="IPR029151">
    <property type="entry name" value="Sensor-like_sf"/>
</dbReference>
<dbReference type="CDD" id="cd06225">
    <property type="entry name" value="HAMP"/>
    <property type="match status" value="1"/>
</dbReference>
<dbReference type="InterPro" id="IPR029787">
    <property type="entry name" value="Nucleotide_cyclase"/>
</dbReference>
<dbReference type="SUPFAM" id="SSF103190">
    <property type="entry name" value="Sensory domain-like"/>
    <property type="match status" value="1"/>
</dbReference>
<gene>
    <name evidence="7" type="ORF">GCM10022212_01750</name>
</gene>
<organism evidence="7 8">
    <name type="scientific">Actimicrobium antarcticum</name>
    <dbReference type="NCBI Taxonomy" id="1051899"/>
    <lineage>
        <taxon>Bacteria</taxon>
        <taxon>Pseudomonadati</taxon>
        <taxon>Pseudomonadota</taxon>
        <taxon>Betaproteobacteria</taxon>
        <taxon>Burkholderiales</taxon>
        <taxon>Oxalobacteraceae</taxon>
        <taxon>Actimicrobium</taxon>
    </lineage>
</organism>
<dbReference type="EMBL" id="BAAAZE010000001">
    <property type="protein sequence ID" value="GAA4011954.1"/>
    <property type="molecule type" value="Genomic_DNA"/>
</dbReference>
<dbReference type="Gene3D" id="6.10.340.10">
    <property type="match status" value="1"/>
</dbReference>
<keyword evidence="5" id="KW-0472">Membrane</keyword>
<dbReference type="NCBIfam" id="TIGR00254">
    <property type="entry name" value="GGDEF"/>
    <property type="match status" value="1"/>
</dbReference>
<dbReference type="SUPFAM" id="SSF55073">
    <property type="entry name" value="Nucleotide cyclase"/>
    <property type="match status" value="1"/>
</dbReference>
<keyword evidence="8" id="KW-1185">Reference proteome</keyword>
<comment type="caution">
    <text evidence="7">The sequence shown here is derived from an EMBL/GenBank/DDBJ whole genome shotgun (WGS) entry which is preliminary data.</text>
</comment>
<evidence type="ECO:0000256" key="3">
    <source>
        <dbReference type="ARBA" id="ARBA00022692"/>
    </source>
</evidence>
<evidence type="ECO:0000256" key="4">
    <source>
        <dbReference type="ARBA" id="ARBA00022989"/>
    </source>
</evidence>
<protein>
    <recommendedName>
        <fullName evidence="6">GGDEF domain-containing protein</fullName>
    </recommendedName>
</protein>
<evidence type="ECO:0000256" key="1">
    <source>
        <dbReference type="ARBA" id="ARBA00004651"/>
    </source>
</evidence>
<dbReference type="Pfam" id="PF00990">
    <property type="entry name" value="GGDEF"/>
    <property type="match status" value="1"/>
</dbReference>
<dbReference type="Gene3D" id="3.30.450.20">
    <property type="entry name" value="PAS domain"/>
    <property type="match status" value="2"/>
</dbReference>
<dbReference type="SMART" id="SM00267">
    <property type="entry name" value="GGDEF"/>
    <property type="match status" value="1"/>
</dbReference>
<dbReference type="InterPro" id="IPR000160">
    <property type="entry name" value="GGDEF_dom"/>
</dbReference>
<evidence type="ECO:0000313" key="7">
    <source>
        <dbReference type="EMBL" id="GAA4011954.1"/>
    </source>
</evidence>
<evidence type="ECO:0000256" key="5">
    <source>
        <dbReference type="ARBA" id="ARBA00023136"/>
    </source>
</evidence>
<dbReference type="PROSITE" id="PS50887">
    <property type="entry name" value="GGDEF"/>
    <property type="match status" value="1"/>
</dbReference>
<sequence length="503" mass="54785">MRDILGAEQYATLTGAAAYIDRDIDGRKVLLQSIAEEIPADVIADTSRAQQFISSRTGLREAFSNVIAIDPSGNIIASVNAIKSGDTVNVSERDYFRDTVSYHEGVVSAPFKSKLTGKPVVLMTQPVIDASGRLRFILAGSLDLSSTRIFGQLQALHPGKTGYIWLLAGDGTIILHPDTNRILRRVDREQGGATESTANALGGFEGWTQGMTKSGVEALLTYRRTRTNDWIIASVYPVNEAFEPFDQVRGQAFATALAVAVFAGVMGWLGVARLLRPLSALQRHVANLSDDSGDIEAFNVQRQDEFGNLSRAFFEVSKKRASAEAALEMLAMTDPLTGLSNRRMFDSAMILAYARAERSKGMLAVAYIDIDHFKAINDSLGHAAGDLVLIEFARRLRSAVRITDTVVRIAGDEFTVIFETFTDHSDSDALGRKIVDAMASPMTIERHELQVGASIGICAGLTESIPMADFILRADAALYRSKQNGRGCYFVDMTDTVSRRVVA</sequence>
<dbReference type="InterPro" id="IPR043128">
    <property type="entry name" value="Rev_trsase/Diguanyl_cyclase"/>
</dbReference>
<dbReference type="Pfam" id="PF02743">
    <property type="entry name" value="dCache_1"/>
    <property type="match status" value="1"/>
</dbReference>
<evidence type="ECO:0000256" key="2">
    <source>
        <dbReference type="ARBA" id="ARBA00022475"/>
    </source>
</evidence>
<dbReference type="CDD" id="cd12912">
    <property type="entry name" value="PDC2_MCP_like"/>
    <property type="match status" value="1"/>
</dbReference>
<accession>A0ABP7SHW2</accession>
<evidence type="ECO:0000259" key="6">
    <source>
        <dbReference type="PROSITE" id="PS50887"/>
    </source>
</evidence>
<dbReference type="CDD" id="cd12914">
    <property type="entry name" value="PDC1_DGC_like"/>
    <property type="match status" value="1"/>
</dbReference>
<dbReference type="Gene3D" id="3.30.70.270">
    <property type="match status" value="1"/>
</dbReference>
<dbReference type="CDD" id="cd01949">
    <property type="entry name" value="GGDEF"/>
    <property type="match status" value="1"/>
</dbReference>
<feature type="domain" description="GGDEF" evidence="6">
    <location>
        <begin position="361"/>
        <end position="494"/>
    </location>
</feature>
<dbReference type="InterPro" id="IPR033479">
    <property type="entry name" value="dCache_1"/>
</dbReference>
<evidence type="ECO:0000313" key="8">
    <source>
        <dbReference type="Proteomes" id="UP001501353"/>
    </source>
</evidence>
<reference evidence="8" key="1">
    <citation type="journal article" date="2019" name="Int. J. Syst. Evol. Microbiol.">
        <title>The Global Catalogue of Microorganisms (GCM) 10K type strain sequencing project: providing services to taxonomists for standard genome sequencing and annotation.</title>
        <authorList>
            <consortium name="The Broad Institute Genomics Platform"/>
            <consortium name="The Broad Institute Genome Sequencing Center for Infectious Disease"/>
            <person name="Wu L."/>
            <person name="Ma J."/>
        </authorList>
    </citation>
    <scope>NUCLEOTIDE SEQUENCE [LARGE SCALE GENOMIC DNA]</scope>
    <source>
        <strain evidence="8">JCM 16673</strain>
    </source>
</reference>
<proteinExistence type="predicted"/>
<dbReference type="InterPro" id="IPR052163">
    <property type="entry name" value="DGC-Regulatory_Protein"/>
</dbReference>
<dbReference type="Proteomes" id="UP001501353">
    <property type="component" value="Unassembled WGS sequence"/>
</dbReference>
<dbReference type="PANTHER" id="PTHR46663">
    <property type="entry name" value="DIGUANYLATE CYCLASE DGCT-RELATED"/>
    <property type="match status" value="1"/>
</dbReference>